<feature type="signal peptide" evidence="1">
    <location>
        <begin position="1"/>
        <end position="22"/>
    </location>
</feature>
<sequence length="85" mass="9232">MKKATQAALIMAGILVFQSAHAVAFLYKDDKGFSHYRCEATGGGKLRLRQVTKEKFLVYGGLISGALVLAKTPEEAGRKACKEQD</sequence>
<proteinExistence type="predicted"/>
<gene>
    <name evidence="2" type="ORF">A2527_03630</name>
</gene>
<dbReference type="EMBL" id="MFNE01000010">
    <property type="protein sequence ID" value="OGG96659.1"/>
    <property type="molecule type" value="Genomic_DNA"/>
</dbReference>
<dbReference type="AlphaFoldDB" id="A0A1F6GEX6"/>
<reference evidence="2 3" key="1">
    <citation type="journal article" date="2016" name="Nat. Commun.">
        <title>Thousands of microbial genomes shed light on interconnected biogeochemical processes in an aquifer system.</title>
        <authorList>
            <person name="Anantharaman K."/>
            <person name="Brown C.T."/>
            <person name="Hug L.A."/>
            <person name="Sharon I."/>
            <person name="Castelle C.J."/>
            <person name="Probst A.J."/>
            <person name="Thomas B.C."/>
            <person name="Singh A."/>
            <person name="Wilkins M.J."/>
            <person name="Karaoz U."/>
            <person name="Brodie E.L."/>
            <person name="Williams K.H."/>
            <person name="Hubbard S.S."/>
            <person name="Banfield J.F."/>
        </authorList>
    </citation>
    <scope>NUCLEOTIDE SEQUENCE [LARGE SCALE GENOMIC DNA]</scope>
</reference>
<protein>
    <submittedName>
        <fullName evidence="2">Uncharacterized protein</fullName>
    </submittedName>
</protein>
<dbReference type="Proteomes" id="UP000178449">
    <property type="component" value="Unassembled WGS sequence"/>
</dbReference>
<keyword evidence="1" id="KW-0732">Signal</keyword>
<evidence type="ECO:0000256" key="1">
    <source>
        <dbReference type="SAM" id="SignalP"/>
    </source>
</evidence>
<feature type="chain" id="PRO_5009524658" evidence="1">
    <location>
        <begin position="23"/>
        <end position="85"/>
    </location>
</feature>
<comment type="caution">
    <text evidence="2">The sequence shown here is derived from an EMBL/GenBank/DDBJ whole genome shotgun (WGS) entry which is preliminary data.</text>
</comment>
<evidence type="ECO:0000313" key="2">
    <source>
        <dbReference type="EMBL" id="OGG96659.1"/>
    </source>
</evidence>
<accession>A0A1F6GEX6</accession>
<evidence type="ECO:0000313" key="3">
    <source>
        <dbReference type="Proteomes" id="UP000178449"/>
    </source>
</evidence>
<name>A0A1F6GEX6_9PROT</name>
<organism evidence="2 3">
    <name type="scientific">Candidatus Lambdaproteobacteria bacterium RIFOXYD2_FULL_50_16</name>
    <dbReference type="NCBI Taxonomy" id="1817772"/>
    <lineage>
        <taxon>Bacteria</taxon>
        <taxon>Pseudomonadati</taxon>
        <taxon>Pseudomonadota</taxon>
        <taxon>Candidatus Lambdaproteobacteria</taxon>
    </lineage>
</organism>